<evidence type="ECO:0000313" key="2">
    <source>
        <dbReference type="EMBL" id="TPG04258.1"/>
    </source>
</evidence>
<name>A0A502BTS9_9GAMM</name>
<organism evidence="2 3">
    <name type="scientific">Rhodanobacter glycinis</name>
    <dbReference type="NCBI Taxonomy" id="582702"/>
    <lineage>
        <taxon>Bacteria</taxon>
        <taxon>Pseudomonadati</taxon>
        <taxon>Pseudomonadota</taxon>
        <taxon>Gammaproteobacteria</taxon>
        <taxon>Lysobacterales</taxon>
        <taxon>Rhodanobacteraceae</taxon>
        <taxon>Rhodanobacter</taxon>
    </lineage>
</organism>
<keyword evidence="1" id="KW-1133">Transmembrane helix</keyword>
<dbReference type="AlphaFoldDB" id="A0A502BTS9"/>
<proteinExistence type="predicted"/>
<reference evidence="2 3" key="1">
    <citation type="journal article" date="2019" name="Environ. Microbiol.">
        <title>Species interactions and distinct microbial communities in high Arctic permafrost affected cryosols are associated with the CH4 and CO2 gas fluxes.</title>
        <authorList>
            <person name="Altshuler I."/>
            <person name="Hamel J."/>
            <person name="Turney S."/>
            <person name="Magnuson E."/>
            <person name="Levesque R."/>
            <person name="Greer C."/>
            <person name="Whyte L.G."/>
        </authorList>
    </citation>
    <scope>NUCLEOTIDE SEQUENCE [LARGE SCALE GENOMIC DNA]</scope>
    <source>
        <strain evidence="2 3">S13Y</strain>
    </source>
</reference>
<gene>
    <name evidence="2" type="ORF">EAH88_18065</name>
</gene>
<sequence>MRAGLFIAGIILLIAGIWVVAGNGSYKQTDTVAQLGPAKIEATHTKSVPQWIGIAGIVIGGLLVVGGIASKNR</sequence>
<keyword evidence="3" id="KW-1185">Reference proteome</keyword>
<comment type="caution">
    <text evidence="2">The sequence shown here is derived from an EMBL/GenBank/DDBJ whole genome shotgun (WGS) entry which is preliminary data.</text>
</comment>
<dbReference type="Proteomes" id="UP000319486">
    <property type="component" value="Unassembled WGS sequence"/>
</dbReference>
<evidence type="ECO:0000256" key="1">
    <source>
        <dbReference type="SAM" id="Phobius"/>
    </source>
</evidence>
<protein>
    <recommendedName>
        <fullName evidence="4">DUF3185 family protein</fullName>
    </recommendedName>
</protein>
<dbReference type="EMBL" id="RCZO01000014">
    <property type="protein sequence ID" value="TPG04258.1"/>
    <property type="molecule type" value="Genomic_DNA"/>
</dbReference>
<dbReference type="RefSeq" id="WP_140655839.1">
    <property type="nucleotide sequence ID" value="NZ_RCZB01000008.1"/>
</dbReference>
<evidence type="ECO:0000313" key="3">
    <source>
        <dbReference type="Proteomes" id="UP000319486"/>
    </source>
</evidence>
<accession>A0A502BTS9</accession>
<keyword evidence="1" id="KW-0472">Membrane</keyword>
<feature type="transmembrane region" description="Helical" evidence="1">
    <location>
        <begin position="51"/>
        <end position="69"/>
    </location>
</feature>
<keyword evidence="1" id="KW-0812">Transmembrane</keyword>
<dbReference type="OrthoDB" id="5959416at2"/>
<evidence type="ECO:0008006" key="4">
    <source>
        <dbReference type="Google" id="ProtNLM"/>
    </source>
</evidence>